<dbReference type="PANTHER" id="PTHR42967">
    <property type="entry name" value="METAL DEPENDENT HYDROLASE"/>
    <property type="match status" value="1"/>
</dbReference>
<organism evidence="1 2">
    <name type="scientific">candidate division WOR-3 bacterium 4484_18</name>
    <dbReference type="NCBI Taxonomy" id="2020626"/>
    <lineage>
        <taxon>Bacteria</taxon>
        <taxon>Bacteria division WOR-3</taxon>
    </lineage>
</organism>
<dbReference type="AlphaFoldDB" id="A0A257LVJ5"/>
<evidence type="ECO:0000313" key="2">
    <source>
        <dbReference type="Proteomes" id="UP000216312"/>
    </source>
</evidence>
<keyword evidence="1" id="KW-0378">Hydrolase</keyword>
<dbReference type="InterPro" id="IPR036866">
    <property type="entry name" value="RibonucZ/Hydroxyglut_hydro"/>
</dbReference>
<dbReference type="Pfam" id="PF13483">
    <property type="entry name" value="Lactamase_B_3"/>
    <property type="match status" value="1"/>
</dbReference>
<dbReference type="SUPFAM" id="SSF56281">
    <property type="entry name" value="Metallo-hydrolase/oxidoreductase"/>
    <property type="match status" value="1"/>
</dbReference>
<sequence length="216" mass="23683">MKIKFYGHASFLIEDSKGVKIITDPYEPGSYGSLNYKPIDEPADIVTVSHDHADHNHVASVRGTPTVIKTPGTHEVKGISIKGIKVYHDKSSGRERGENIIFTMEVDGFRIAHLGDLGHTLTEAHAQQLGPIDILLIPVGGFYTIDSSEAHEVLKTLNPKLVIPMHFKTPAVDFPIAPVDDFIKGQPNVKRLGTSEVEISHLPATTEIWVLDPAKL</sequence>
<comment type="caution">
    <text evidence="1">The sequence shown here is derived from an EMBL/GenBank/DDBJ whole genome shotgun (WGS) entry which is preliminary data.</text>
</comment>
<name>A0A257LVJ5_UNCW3</name>
<proteinExistence type="predicted"/>
<accession>A0A257LVJ5</accession>
<gene>
    <name evidence="1" type="ORF">CGW93_00890</name>
</gene>
<dbReference type="PANTHER" id="PTHR42967:SF1">
    <property type="entry name" value="MBL FOLD METALLO-HYDROLASE"/>
    <property type="match status" value="1"/>
</dbReference>
<evidence type="ECO:0000313" key="1">
    <source>
        <dbReference type="EMBL" id="OYV03450.1"/>
    </source>
</evidence>
<dbReference type="Proteomes" id="UP000216312">
    <property type="component" value="Unassembled WGS sequence"/>
</dbReference>
<dbReference type="GO" id="GO:0016787">
    <property type="term" value="F:hydrolase activity"/>
    <property type="evidence" value="ECO:0007669"/>
    <property type="project" value="UniProtKB-KW"/>
</dbReference>
<protein>
    <submittedName>
        <fullName evidence="1">MBL fold metallo-hydrolase</fullName>
    </submittedName>
</protein>
<dbReference type="EMBL" id="NMUJ01000006">
    <property type="protein sequence ID" value="OYV03450.1"/>
    <property type="molecule type" value="Genomic_DNA"/>
</dbReference>
<dbReference type="Gene3D" id="3.60.15.10">
    <property type="entry name" value="Ribonuclease Z/Hydroxyacylglutathione hydrolase-like"/>
    <property type="match status" value="1"/>
</dbReference>
<reference evidence="2" key="1">
    <citation type="submission" date="2017-07" db="EMBL/GenBank/DDBJ databases">
        <title>Novel pathways for hydrocarbon cycling and metabolic interdependencies in hydrothermal sediment communities.</title>
        <authorList>
            <person name="Dombrowski N."/>
            <person name="Seitz K."/>
            <person name="Teske A."/>
            <person name="Baker B."/>
        </authorList>
    </citation>
    <scope>NUCLEOTIDE SEQUENCE [LARGE SCALE GENOMIC DNA]</scope>
</reference>